<keyword evidence="2" id="KW-1185">Reference proteome</keyword>
<accession>F2K4X7</accession>
<dbReference type="STRING" id="717774.Marme_3404"/>
<dbReference type="Pfam" id="PF07273">
    <property type="entry name" value="DUF1439"/>
    <property type="match status" value="1"/>
</dbReference>
<dbReference type="OrthoDB" id="5688063at2"/>
<dbReference type="HOGENOM" id="CLU_1394891_0_0_6"/>
<proteinExistence type="predicted"/>
<sequence precursor="true">MRKTSLLLIVLFPLFLSGCNGVSLSEEALNREVATRLAEKQPDRIRLTLEDKALDLVLLVKRADIDLSSEFGGIVKIVLDTDIQGSIEAFGKTFTMTTSLVPKLESGVRLDDDLVYLVAPKLTEVSVQGTNFSDQMLRSTLGSVHDELEQAIVQYFDVHPIYRLDHNATEKLAATLIDEIHITDDALEFGVF</sequence>
<name>F2K4X7_MARM1</name>
<dbReference type="AlphaFoldDB" id="F2K4X7"/>
<organism evidence="1 2">
    <name type="scientific">Marinomonas mediterranea (strain ATCC 700492 / JCM 21426 / NBRC 103028 / MMB-1)</name>
    <dbReference type="NCBI Taxonomy" id="717774"/>
    <lineage>
        <taxon>Bacteria</taxon>
        <taxon>Pseudomonadati</taxon>
        <taxon>Pseudomonadota</taxon>
        <taxon>Gammaproteobacteria</taxon>
        <taxon>Oceanospirillales</taxon>
        <taxon>Oceanospirillaceae</taxon>
        <taxon>Marinomonas</taxon>
    </lineage>
</organism>
<evidence type="ECO:0000313" key="1">
    <source>
        <dbReference type="EMBL" id="ADZ92620.1"/>
    </source>
</evidence>
<dbReference type="KEGG" id="mme:Marme_3404"/>
<dbReference type="Proteomes" id="UP000001062">
    <property type="component" value="Chromosome"/>
</dbReference>
<dbReference type="PATRIC" id="fig|717774.3.peg.3505"/>
<reference evidence="1 2" key="1">
    <citation type="journal article" date="2012" name="Stand. Genomic Sci.">
        <title>Complete genome sequence of the melanogenic marine bacterium Marinomonas mediterranea type strain (MMB-1(T)).</title>
        <authorList>
            <person name="Lucas-Elio P."/>
            <person name="Goodwin L."/>
            <person name="Woyke T."/>
            <person name="Pitluck S."/>
            <person name="Nolan M."/>
            <person name="Kyrpides N.C."/>
            <person name="Detter J.C."/>
            <person name="Copeland A."/>
            <person name="Teshima H."/>
            <person name="Bruce D."/>
            <person name="Detter C."/>
            <person name="Tapia R."/>
            <person name="Han S."/>
            <person name="Land M.L."/>
            <person name="Ivanova N."/>
            <person name="Mikhailova N."/>
            <person name="Johnston A.W."/>
            <person name="Sanchez-Amat A."/>
        </authorList>
    </citation>
    <scope>NUCLEOTIDE SEQUENCE [LARGE SCALE GENOMIC DNA]</scope>
    <source>
        <strain evidence="2">ATCC 700492 / JCM 21426 / NBRC 103028 / MMB-1</strain>
    </source>
</reference>
<dbReference type="RefSeq" id="WP_013662522.1">
    <property type="nucleotide sequence ID" value="NC_015276.1"/>
</dbReference>
<dbReference type="EMBL" id="CP002583">
    <property type="protein sequence ID" value="ADZ92620.1"/>
    <property type="molecule type" value="Genomic_DNA"/>
</dbReference>
<dbReference type="Gene3D" id="3.15.10.40">
    <property type="entry name" value="Uncharacterised protein PF07273, DUF1439"/>
    <property type="match status" value="1"/>
</dbReference>
<dbReference type="InterPro" id="IPR010835">
    <property type="entry name" value="DUF1439"/>
</dbReference>
<gene>
    <name evidence="1" type="ordered locus">Marme_3404</name>
</gene>
<protein>
    <recommendedName>
        <fullName evidence="3">Lipoprotein</fullName>
    </recommendedName>
</protein>
<dbReference type="PROSITE" id="PS51257">
    <property type="entry name" value="PROKAR_LIPOPROTEIN"/>
    <property type="match status" value="1"/>
</dbReference>
<evidence type="ECO:0008006" key="3">
    <source>
        <dbReference type="Google" id="ProtNLM"/>
    </source>
</evidence>
<evidence type="ECO:0000313" key="2">
    <source>
        <dbReference type="Proteomes" id="UP000001062"/>
    </source>
</evidence>